<dbReference type="EMBL" id="BGZK01001694">
    <property type="protein sequence ID" value="GBP84690.1"/>
    <property type="molecule type" value="Genomic_DNA"/>
</dbReference>
<protein>
    <submittedName>
        <fullName evidence="2">Uncharacterized protein</fullName>
    </submittedName>
</protein>
<comment type="caution">
    <text evidence="2">The sequence shown here is derived from an EMBL/GenBank/DDBJ whole genome shotgun (WGS) entry which is preliminary data.</text>
</comment>
<reference evidence="2 3" key="1">
    <citation type="journal article" date="2019" name="Commun. Biol.">
        <title>The bagworm genome reveals a unique fibroin gene that provides high tensile strength.</title>
        <authorList>
            <person name="Kono N."/>
            <person name="Nakamura H."/>
            <person name="Ohtoshi R."/>
            <person name="Tomita M."/>
            <person name="Numata K."/>
            <person name="Arakawa K."/>
        </authorList>
    </citation>
    <scope>NUCLEOTIDE SEQUENCE [LARGE SCALE GENOMIC DNA]</scope>
</reference>
<evidence type="ECO:0000256" key="1">
    <source>
        <dbReference type="SAM" id="MobiDB-lite"/>
    </source>
</evidence>
<name>A0A4C1ZAF5_EUMVA</name>
<sequence>MLKNLEKKCRTRSAQGRRYDTARRPACASGAGRRRRRQYAAAGVAQRRPLTNAIDSVCCGAGARVLSTLGSPFGAVHRRTPRPSDQSAPRRRTRKDQAKKCTKSKPTVQRQLLLSLFVTRGYAVRRSGCLINSPVVHPQSLIGRAGGAVRPPVKLHYSRRVRAFIVSLPALGDARNPQVTVKD</sequence>
<feature type="region of interest" description="Disordered" evidence="1">
    <location>
        <begin position="73"/>
        <end position="105"/>
    </location>
</feature>
<gene>
    <name evidence="2" type="ORF">EVAR_32316_1</name>
</gene>
<dbReference type="Proteomes" id="UP000299102">
    <property type="component" value="Unassembled WGS sequence"/>
</dbReference>
<accession>A0A4C1ZAF5</accession>
<feature type="region of interest" description="Disordered" evidence="1">
    <location>
        <begin position="1"/>
        <end position="45"/>
    </location>
</feature>
<organism evidence="2 3">
    <name type="scientific">Eumeta variegata</name>
    <name type="common">Bagworm moth</name>
    <name type="synonym">Eumeta japonica</name>
    <dbReference type="NCBI Taxonomy" id="151549"/>
    <lineage>
        <taxon>Eukaryota</taxon>
        <taxon>Metazoa</taxon>
        <taxon>Ecdysozoa</taxon>
        <taxon>Arthropoda</taxon>
        <taxon>Hexapoda</taxon>
        <taxon>Insecta</taxon>
        <taxon>Pterygota</taxon>
        <taxon>Neoptera</taxon>
        <taxon>Endopterygota</taxon>
        <taxon>Lepidoptera</taxon>
        <taxon>Glossata</taxon>
        <taxon>Ditrysia</taxon>
        <taxon>Tineoidea</taxon>
        <taxon>Psychidae</taxon>
        <taxon>Oiketicinae</taxon>
        <taxon>Eumeta</taxon>
    </lineage>
</organism>
<keyword evidence="3" id="KW-1185">Reference proteome</keyword>
<evidence type="ECO:0000313" key="2">
    <source>
        <dbReference type="EMBL" id="GBP84690.1"/>
    </source>
</evidence>
<evidence type="ECO:0000313" key="3">
    <source>
        <dbReference type="Proteomes" id="UP000299102"/>
    </source>
</evidence>
<proteinExistence type="predicted"/>
<dbReference type="AlphaFoldDB" id="A0A4C1ZAF5"/>